<dbReference type="Proteomes" id="UP000499080">
    <property type="component" value="Unassembled WGS sequence"/>
</dbReference>
<reference evidence="2 3" key="1">
    <citation type="journal article" date="2019" name="Sci. Rep.">
        <title>Orb-weaving spider Araneus ventricosus genome elucidates the spidroin gene catalogue.</title>
        <authorList>
            <person name="Kono N."/>
            <person name="Nakamura H."/>
            <person name="Ohtoshi R."/>
            <person name="Moran D.A.P."/>
            <person name="Shinohara A."/>
            <person name="Yoshida Y."/>
            <person name="Fujiwara M."/>
            <person name="Mori M."/>
            <person name="Tomita M."/>
            <person name="Arakawa K."/>
        </authorList>
    </citation>
    <scope>NUCLEOTIDE SEQUENCE [LARGE SCALE GENOMIC DNA]</scope>
</reference>
<organism evidence="2 3">
    <name type="scientific">Araneus ventricosus</name>
    <name type="common">Orbweaver spider</name>
    <name type="synonym">Epeira ventricosa</name>
    <dbReference type="NCBI Taxonomy" id="182803"/>
    <lineage>
        <taxon>Eukaryota</taxon>
        <taxon>Metazoa</taxon>
        <taxon>Ecdysozoa</taxon>
        <taxon>Arthropoda</taxon>
        <taxon>Chelicerata</taxon>
        <taxon>Arachnida</taxon>
        <taxon>Araneae</taxon>
        <taxon>Araneomorphae</taxon>
        <taxon>Entelegynae</taxon>
        <taxon>Araneoidea</taxon>
        <taxon>Araneidae</taxon>
        <taxon>Araneus</taxon>
    </lineage>
</organism>
<name>A0A4Y2U8U6_ARAVE</name>
<sequence length="104" mass="11845">MTAYRVNAFGSDFFALVASGVRPVRVVVVFAARLISTGIHHFLPMCFVHENSGECFRIFMDQRSMMNIDLVNCKYELTKHGQYVNWKLSRYVLVSSPLSSSNYA</sequence>
<protein>
    <submittedName>
        <fullName evidence="2">Uncharacterized protein</fullName>
    </submittedName>
</protein>
<proteinExistence type="predicted"/>
<keyword evidence="3" id="KW-1185">Reference proteome</keyword>
<dbReference type="EMBL" id="BGPR01034204">
    <property type="protein sequence ID" value="GBO08474.1"/>
    <property type="molecule type" value="Genomic_DNA"/>
</dbReference>
<evidence type="ECO:0000313" key="1">
    <source>
        <dbReference type="EMBL" id="GBO08473.1"/>
    </source>
</evidence>
<evidence type="ECO:0000313" key="2">
    <source>
        <dbReference type="EMBL" id="GBO08474.1"/>
    </source>
</evidence>
<comment type="caution">
    <text evidence="2">The sequence shown here is derived from an EMBL/GenBank/DDBJ whole genome shotgun (WGS) entry which is preliminary data.</text>
</comment>
<dbReference type="EMBL" id="BGPR01034203">
    <property type="protein sequence ID" value="GBO08473.1"/>
    <property type="molecule type" value="Genomic_DNA"/>
</dbReference>
<accession>A0A4Y2U8U6</accession>
<dbReference type="AlphaFoldDB" id="A0A4Y2U8U6"/>
<evidence type="ECO:0000313" key="3">
    <source>
        <dbReference type="Proteomes" id="UP000499080"/>
    </source>
</evidence>
<gene>
    <name evidence="2" type="ORF">AVEN_106838_1</name>
    <name evidence="1" type="ORF">AVEN_97798_1</name>
</gene>